<name>A0A1Y2I081_9FUNG</name>
<dbReference type="Proteomes" id="UP000193411">
    <property type="component" value="Unassembled WGS sequence"/>
</dbReference>
<comment type="caution">
    <text evidence="2">The sequence shown here is derived from an EMBL/GenBank/DDBJ whole genome shotgun (WGS) entry which is preliminary data.</text>
</comment>
<evidence type="ECO:0000313" key="2">
    <source>
        <dbReference type="EMBL" id="ORZ39624.1"/>
    </source>
</evidence>
<feature type="compositionally biased region" description="Low complexity" evidence="1">
    <location>
        <begin position="59"/>
        <end position="76"/>
    </location>
</feature>
<accession>A0A1Y2I081</accession>
<dbReference type="AlphaFoldDB" id="A0A1Y2I081"/>
<feature type="compositionally biased region" description="Low complexity" evidence="1">
    <location>
        <begin position="122"/>
        <end position="155"/>
    </location>
</feature>
<feature type="compositionally biased region" description="Basic and acidic residues" evidence="1">
    <location>
        <begin position="160"/>
        <end position="180"/>
    </location>
</feature>
<proteinExistence type="predicted"/>
<sequence length="254" mass="26890">MTTYKTKNTTKTSRRTHFSIAKLTTLAVVALVAAATTSIVVAAPVPTAQLSPPPHPRTESPSPLLLLGRKPPISRRLPLRPPTRPSTKCPRRKLRLQLIRPCSRSRRATTASPETGTEPSHAAASAPATSSPVPAAASPASTTSSATPAASTAAALQGRDLQDPPKEGQDHQRRCQEGGRRHQGCHGSQRTVDRGGRRGRKGGRCRWRIGGCCDGCDGRGANCGRFGGRRGGCRGRWRQCGWRSGGCGSAGWPV</sequence>
<keyword evidence="3" id="KW-1185">Reference proteome</keyword>
<gene>
    <name evidence="2" type="ORF">BCR44DRAFT_1426906</name>
</gene>
<feature type="non-terminal residue" evidence="2">
    <location>
        <position position="254"/>
    </location>
</feature>
<dbReference type="EMBL" id="MCFL01000005">
    <property type="protein sequence ID" value="ORZ39624.1"/>
    <property type="molecule type" value="Genomic_DNA"/>
</dbReference>
<protein>
    <submittedName>
        <fullName evidence="2">Uncharacterized protein</fullName>
    </submittedName>
</protein>
<feature type="region of interest" description="Disordered" evidence="1">
    <location>
        <begin position="46"/>
        <end position="202"/>
    </location>
</feature>
<reference evidence="2 3" key="1">
    <citation type="submission" date="2016-07" db="EMBL/GenBank/DDBJ databases">
        <title>Pervasive Adenine N6-methylation of Active Genes in Fungi.</title>
        <authorList>
            <consortium name="DOE Joint Genome Institute"/>
            <person name="Mondo S.J."/>
            <person name="Dannebaum R.O."/>
            <person name="Kuo R.C."/>
            <person name="Labutti K."/>
            <person name="Haridas S."/>
            <person name="Kuo A."/>
            <person name="Salamov A."/>
            <person name="Ahrendt S.R."/>
            <person name="Lipzen A."/>
            <person name="Sullivan W."/>
            <person name="Andreopoulos W.B."/>
            <person name="Clum A."/>
            <person name="Lindquist E."/>
            <person name="Daum C."/>
            <person name="Ramamoorthy G.K."/>
            <person name="Gryganskyi A."/>
            <person name="Culley D."/>
            <person name="Magnuson J.K."/>
            <person name="James T.Y."/>
            <person name="O'Malley M.A."/>
            <person name="Stajich J.E."/>
            <person name="Spatafora J.W."/>
            <person name="Visel A."/>
            <person name="Grigoriev I.V."/>
        </authorList>
    </citation>
    <scope>NUCLEOTIDE SEQUENCE [LARGE SCALE GENOMIC DNA]</scope>
    <source>
        <strain evidence="2 3">PL171</strain>
    </source>
</reference>
<feature type="compositionally biased region" description="Polar residues" evidence="1">
    <location>
        <begin position="108"/>
        <end position="118"/>
    </location>
</feature>
<evidence type="ECO:0000256" key="1">
    <source>
        <dbReference type="SAM" id="MobiDB-lite"/>
    </source>
</evidence>
<organism evidence="2 3">
    <name type="scientific">Catenaria anguillulae PL171</name>
    <dbReference type="NCBI Taxonomy" id="765915"/>
    <lineage>
        <taxon>Eukaryota</taxon>
        <taxon>Fungi</taxon>
        <taxon>Fungi incertae sedis</taxon>
        <taxon>Blastocladiomycota</taxon>
        <taxon>Blastocladiomycetes</taxon>
        <taxon>Blastocladiales</taxon>
        <taxon>Catenariaceae</taxon>
        <taxon>Catenaria</taxon>
    </lineage>
</organism>
<evidence type="ECO:0000313" key="3">
    <source>
        <dbReference type="Proteomes" id="UP000193411"/>
    </source>
</evidence>